<dbReference type="PANTHER" id="PTHR30580">
    <property type="entry name" value="PRIMOSOMAL PROTEIN N"/>
    <property type="match status" value="1"/>
</dbReference>
<feature type="binding site" evidence="8">
    <location>
        <position position="389"/>
    </location>
    <ligand>
        <name>Zn(2+)</name>
        <dbReference type="ChEBI" id="CHEBI:29105"/>
        <label>2</label>
    </ligand>
</feature>
<protein>
    <recommendedName>
        <fullName evidence="8">Probable replication restart protein PriA</fullName>
    </recommendedName>
    <alternativeName>
        <fullName evidence="8">Putative ATP-dependent DNA helicase PriA</fullName>
    </alternativeName>
</protein>
<feature type="region of interest" description="Disordered" evidence="9">
    <location>
        <begin position="122"/>
        <end position="143"/>
    </location>
</feature>
<dbReference type="EMBL" id="BSDP01000001">
    <property type="protein sequence ID" value="GLI28813.1"/>
    <property type="molecule type" value="Genomic_DNA"/>
</dbReference>
<comment type="similarity">
    <text evidence="8">Belongs to the helicase family. PriA subfamily.</text>
</comment>
<comment type="caution">
    <text evidence="11">The sequence shown here is derived from an EMBL/GenBank/DDBJ whole genome shotgun (WGS) entry which is preliminary data.</text>
</comment>
<evidence type="ECO:0000256" key="1">
    <source>
        <dbReference type="ARBA" id="ARBA00022515"/>
    </source>
</evidence>
<sequence length="652" mass="69092">MPGGRVARVAIDSPLPQLDQLFDYAVPEALADQAVAGAAVRVPLRSGGRLARGWIVELADQSAYEGRLSEVEEVTTLVPVLAPEVWALARRVADRAAGSASDVLRLAIPPRYVRVEKSWAKEHPAGAERPAAPEATDAPGEPDALDRAVADRARIALQALPGVTTLDGGATVGRWATTLASAAARVLARGESTIIAVPDHRDLAQLEQALHAVAPADRITRVDAGQTGGARYRGFLDCLDGTPRVVIGNRSAVYAPAARLGLIALWDDGDPLHAEPLSPGVHARDAALVRQEQSGAALVFSAHARSTEVQRLVGIGWCRQVEPERIARPRIVVDEAGSDPGTARIPSAAWRAARDAAREGPVLLQVARPGYAAALACARCGAPATCAACGGGLEQRGPRTPPACRVCGTHANPFRCAECEGERLRMVTVGTERTAEELGRAFPGTRVIVSDGARPLTEVGPEPALVIATRGAEPVAAGGYRAVLLLDGERMLLREALRVSEDCVRWWADAAALAADDAPVHLVGVRGRIATALATWTLAAWAEEELTARRELRFPPAVRVATVTARGPVLERPIAELRALGEGVDVLGPVPVDDGLERVVVRMDYGRAQAVAASLRASMIRVATERRRPVQGQPVRRPPTLRVRFDDLEAFG</sequence>
<keyword evidence="7 8" id="KW-0238">DNA-binding</keyword>
<dbReference type="RefSeq" id="WP_281886503.1">
    <property type="nucleotide sequence ID" value="NZ_BSDP01000001.1"/>
</dbReference>
<keyword evidence="1 8" id="KW-0639">Primosome</keyword>
<evidence type="ECO:0000256" key="9">
    <source>
        <dbReference type="SAM" id="MobiDB-lite"/>
    </source>
</evidence>
<dbReference type="HAMAP" id="MF_00983">
    <property type="entry name" value="PriA"/>
    <property type="match status" value="1"/>
</dbReference>
<evidence type="ECO:0000256" key="8">
    <source>
        <dbReference type="HAMAP-Rule" id="MF_00983"/>
    </source>
</evidence>
<dbReference type="InterPro" id="IPR027417">
    <property type="entry name" value="P-loop_NTPase"/>
</dbReference>
<keyword evidence="12" id="KW-1185">Reference proteome</keyword>
<evidence type="ECO:0000256" key="6">
    <source>
        <dbReference type="ARBA" id="ARBA00022840"/>
    </source>
</evidence>
<evidence type="ECO:0000259" key="10">
    <source>
        <dbReference type="Pfam" id="PF17764"/>
    </source>
</evidence>
<feature type="binding site" evidence="8">
    <location>
        <position position="386"/>
    </location>
    <ligand>
        <name>Zn(2+)</name>
        <dbReference type="ChEBI" id="CHEBI:29105"/>
        <label>2</label>
    </ligand>
</feature>
<organism evidence="11 12">
    <name type="scientific">Agromyces rhizosphaerae</name>
    <dbReference type="NCBI Taxonomy" id="88374"/>
    <lineage>
        <taxon>Bacteria</taxon>
        <taxon>Bacillati</taxon>
        <taxon>Actinomycetota</taxon>
        <taxon>Actinomycetes</taxon>
        <taxon>Micrococcales</taxon>
        <taxon>Microbacteriaceae</taxon>
        <taxon>Agromyces</taxon>
    </lineage>
</organism>
<dbReference type="Gene3D" id="3.40.1440.60">
    <property type="entry name" value="PriA, 3(prime) DNA-binding domain"/>
    <property type="match status" value="1"/>
</dbReference>
<dbReference type="GO" id="GO:0005524">
    <property type="term" value="F:ATP binding"/>
    <property type="evidence" value="ECO:0007669"/>
    <property type="project" value="UniProtKB-UniRule"/>
</dbReference>
<dbReference type="GO" id="GO:1990077">
    <property type="term" value="C:primosome complex"/>
    <property type="evidence" value="ECO:0007669"/>
    <property type="project" value="UniProtKB-UniRule"/>
</dbReference>
<dbReference type="InterPro" id="IPR005259">
    <property type="entry name" value="PriA"/>
</dbReference>
<dbReference type="Proteomes" id="UP001144396">
    <property type="component" value="Unassembled WGS sequence"/>
</dbReference>
<dbReference type="Gene3D" id="3.40.50.300">
    <property type="entry name" value="P-loop containing nucleotide triphosphate hydrolases"/>
    <property type="match status" value="1"/>
</dbReference>
<keyword evidence="3 8" id="KW-0479">Metal-binding</keyword>
<feature type="domain" description="Primosomal protein N' 3' DNA-binding" evidence="10">
    <location>
        <begin position="8"/>
        <end position="109"/>
    </location>
</feature>
<dbReference type="GO" id="GO:0006269">
    <property type="term" value="P:DNA replication, synthesis of primer"/>
    <property type="evidence" value="ECO:0007669"/>
    <property type="project" value="UniProtKB-KW"/>
</dbReference>
<gene>
    <name evidence="8 11" type="primary">priA</name>
    <name evidence="11" type="ORF">ARHIZOSPH14_30550</name>
</gene>
<dbReference type="GO" id="GO:0003677">
    <property type="term" value="F:DNA binding"/>
    <property type="evidence" value="ECO:0007669"/>
    <property type="project" value="UniProtKB-UniRule"/>
</dbReference>
<comment type="cofactor">
    <cofactor evidence="8">
        <name>Zn(2+)</name>
        <dbReference type="ChEBI" id="CHEBI:29105"/>
    </cofactor>
    <text evidence="8">Binds 2 zinc ions per subunit.</text>
</comment>
<dbReference type="AlphaFoldDB" id="A0A9W6CUQ4"/>
<dbReference type="GO" id="GO:0006310">
    <property type="term" value="P:DNA recombination"/>
    <property type="evidence" value="ECO:0007669"/>
    <property type="project" value="InterPro"/>
</dbReference>
<dbReference type="InterPro" id="IPR042115">
    <property type="entry name" value="PriA_3primeBD_sf"/>
</dbReference>
<keyword evidence="6 8" id="KW-0067">ATP-binding</keyword>
<evidence type="ECO:0000313" key="11">
    <source>
        <dbReference type="EMBL" id="GLI28813.1"/>
    </source>
</evidence>
<dbReference type="GO" id="GO:0006302">
    <property type="term" value="P:double-strand break repair"/>
    <property type="evidence" value="ECO:0007669"/>
    <property type="project" value="InterPro"/>
</dbReference>
<reference evidence="11" key="1">
    <citation type="submission" date="2022-12" db="EMBL/GenBank/DDBJ databases">
        <title>Reference genome sequencing for broad-spectrum identification of bacterial and archaeal isolates by mass spectrometry.</title>
        <authorList>
            <person name="Sekiguchi Y."/>
            <person name="Tourlousse D.M."/>
        </authorList>
    </citation>
    <scope>NUCLEOTIDE SEQUENCE</scope>
    <source>
        <strain evidence="11">14</strain>
    </source>
</reference>
<feature type="binding site" evidence="8">
    <location>
        <position position="416"/>
    </location>
    <ligand>
        <name>Zn(2+)</name>
        <dbReference type="ChEBI" id="CHEBI:29105"/>
        <label>1</label>
    </ligand>
</feature>
<dbReference type="Pfam" id="PF17764">
    <property type="entry name" value="PriA_3primeBD"/>
    <property type="match status" value="1"/>
</dbReference>
<comment type="caution">
    <text evidence="8">As this protein does not have any detectable helicase domains, it probably does not have helicase activity.</text>
</comment>
<accession>A0A9W6CUQ4</accession>
<dbReference type="GO" id="GO:0043138">
    <property type="term" value="F:3'-5' DNA helicase activity"/>
    <property type="evidence" value="ECO:0007669"/>
    <property type="project" value="TreeGrafter"/>
</dbReference>
<evidence type="ECO:0000256" key="7">
    <source>
        <dbReference type="ARBA" id="ARBA00023125"/>
    </source>
</evidence>
<evidence type="ECO:0000313" key="12">
    <source>
        <dbReference type="Proteomes" id="UP001144396"/>
    </source>
</evidence>
<evidence type="ECO:0000256" key="3">
    <source>
        <dbReference type="ARBA" id="ARBA00022723"/>
    </source>
</evidence>
<keyword evidence="2 8" id="KW-0235">DNA replication</keyword>
<evidence type="ECO:0000256" key="5">
    <source>
        <dbReference type="ARBA" id="ARBA00022833"/>
    </source>
</evidence>
<dbReference type="PANTHER" id="PTHR30580:SF0">
    <property type="entry name" value="PRIMOSOMAL PROTEIN N"/>
    <property type="match status" value="1"/>
</dbReference>
<feature type="binding site" evidence="8">
    <location>
        <position position="404"/>
    </location>
    <ligand>
        <name>Zn(2+)</name>
        <dbReference type="ChEBI" id="CHEBI:29105"/>
        <label>2</label>
    </ligand>
</feature>
<keyword evidence="5 8" id="KW-0862">Zinc</keyword>
<dbReference type="InterPro" id="IPR041222">
    <property type="entry name" value="PriA_3primeBD"/>
</dbReference>
<proteinExistence type="inferred from homology"/>
<feature type="binding site" evidence="8">
    <location>
        <position position="407"/>
    </location>
    <ligand>
        <name>Zn(2+)</name>
        <dbReference type="ChEBI" id="CHEBI:29105"/>
        <label>2</label>
    </ligand>
</feature>
<feature type="binding site" evidence="8">
    <location>
        <position position="377"/>
    </location>
    <ligand>
        <name>Zn(2+)</name>
        <dbReference type="ChEBI" id="CHEBI:29105"/>
        <label>1</label>
    </ligand>
</feature>
<keyword evidence="4 8" id="KW-0547">Nucleotide-binding</keyword>
<comment type="function">
    <text evidence="8">Initiates the restart of stalled replication forks, which reloads the replicative helicase on sites other than the origin of replication. Recognizes and binds to abandoned replication forks and remodels them to uncover a helicase loading site. Promotes assembly of the primosome at these replication forks.</text>
</comment>
<feature type="binding site" evidence="8">
    <location>
        <position position="419"/>
    </location>
    <ligand>
        <name>Zn(2+)</name>
        <dbReference type="ChEBI" id="CHEBI:29105"/>
        <label>1</label>
    </ligand>
</feature>
<comment type="subunit">
    <text evidence="8">Component of the replication restart primosome.</text>
</comment>
<evidence type="ECO:0000256" key="4">
    <source>
        <dbReference type="ARBA" id="ARBA00022741"/>
    </source>
</evidence>
<evidence type="ECO:0000256" key="2">
    <source>
        <dbReference type="ARBA" id="ARBA00022705"/>
    </source>
</evidence>
<dbReference type="GO" id="GO:0008270">
    <property type="term" value="F:zinc ion binding"/>
    <property type="evidence" value="ECO:0007669"/>
    <property type="project" value="UniProtKB-UniRule"/>
</dbReference>
<feature type="binding site" evidence="8">
    <location>
        <position position="380"/>
    </location>
    <ligand>
        <name>Zn(2+)</name>
        <dbReference type="ChEBI" id="CHEBI:29105"/>
        <label>1</label>
    </ligand>
</feature>
<dbReference type="GO" id="GO:0006270">
    <property type="term" value="P:DNA replication initiation"/>
    <property type="evidence" value="ECO:0007669"/>
    <property type="project" value="TreeGrafter"/>
</dbReference>
<name>A0A9W6CUQ4_9MICO</name>